<proteinExistence type="predicted"/>
<dbReference type="InParanoid" id="A0A024FU66"/>
<protein>
    <submittedName>
        <fullName evidence="1">Uncharacterized protein</fullName>
    </submittedName>
</protein>
<evidence type="ECO:0000313" key="2">
    <source>
        <dbReference type="Proteomes" id="UP000053237"/>
    </source>
</evidence>
<name>A0A024FU66_9STRA</name>
<evidence type="ECO:0000313" key="1">
    <source>
        <dbReference type="EMBL" id="CCI10457.1"/>
    </source>
</evidence>
<comment type="caution">
    <text evidence="1">The sequence shown here is derived from an EMBL/GenBank/DDBJ whole genome shotgun (WGS) entry which is preliminary data.</text>
</comment>
<dbReference type="EMBL" id="CAIX01000261">
    <property type="protein sequence ID" value="CCI10457.1"/>
    <property type="molecule type" value="Genomic_DNA"/>
</dbReference>
<keyword evidence="2" id="KW-1185">Reference proteome</keyword>
<accession>A0A024FU66</accession>
<sequence>MCTIIIVASRDMLAPFLLPFALYTTPNALELLRNIFAIDCQADPQKMEERHCDTRISYYILANGEKLLGQAYSLKRIVDSWRTCDRHLI</sequence>
<gene>
    <name evidence="1" type="ORF">BN9_101960</name>
</gene>
<dbReference type="AlphaFoldDB" id="A0A024FU66"/>
<dbReference type="Proteomes" id="UP000053237">
    <property type="component" value="Unassembled WGS sequence"/>
</dbReference>
<reference evidence="1 2" key="1">
    <citation type="submission" date="2012-05" db="EMBL/GenBank/DDBJ databases">
        <title>Recombination and specialization in a pathogen metapopulation.</title>
        <authorList>
            <person name="Gardiner A."/>
            <person name="Kemen E."/>
            <person name="Schultz-Larsen T."/>
            <person name="MacLean D."/>
            <person name="Van Oosterhout C."/>
            <person name="Jones J.D.G."/>
        </authorList>
    </citation>
    <scope>NUCLEOTIDE SEQUENCE [LARGE SCALE GENOMIC DNA]</scope>
    <source>
        <strain evidence="1 2">Ac Nc2</strain>
    </source>
</reference>
<organism evidence="1 2">
    <name type="scientific">Albugo candida</name>
    <dbReference type="NCBI Taxonomy" id="65357"/>
    <lineage>
        <taxon>Eukaryota</taxon>
        <taxon>Sar</taxon>
        <taxon>Stramenopiles</taxon>
        <taxon>Oomycota</taxon>
        <taxon>Peronosporomycetes</taxon>
        <taxon>Albuginales</taxon>
        <taxon>Albuginaceae</taxon>
        <taxon>Albugo</taxon>
    </lineage>
</organism>